<protein>
    <submittedName>
        <fullName evidence="3">MFS transporter</fullName>
    </submittedName>
</protein>
<dbReference type="Gene3D" id="1.20.1250.20">
    <property type="entry name" value="MFS general substrate transporter like domains"/>
    <property type="match status" value="2"/>
</dbReference>
<name>A0A348B1U3_9CREN</name>
<dbReference type="AlphaFoldDB" id="A0A348B1U3"/>
<feature type="transmembrane region" description="Helical" evidence="1">
    <location>
        <begin position="328"/>
        <end position="348"/>
    </location>
</feature>
<accession>A0A348B1U3</accession>
<dbReference type="Proteomes" id="UP000616143">
    <property type="component" value="Unassembled WGS sequence"/>
</dbReference>
<evidence type="ECO:0000256" key="1">
    <source>
        <dbReference type="SAM" id="Phobius"/>
    </source>
</evidence>
<gene>
    <name evidence="4" type="ORF">GCM10007116_10330</name>
    <name evidence="3" type="ORF">HS1genome_0534</name>
</gene>
<feature type="transmembrane region" description="Helical" evidence="1">
    <location>
        <begin position="72"/>
        <end position="92"/>
    </location>
</feature>
<feature type="domain" description="Major facilitator superfamily (MFS) profile" evidence="2">
    <location>
        <begin position="204"/>
        <end position="388"/>
    </location>
</feature>
<organism evidence="3 5">
    <name type="scientific">Sulfodiicoccus acidiphilus</name>
    <dbReference type="NCBI Taxonomy" id="1670455"/>
    <lineage>
        <taxon>Archaea</taxon>
        <taxon>Thermoproteota</taxon>
        <taxon>Thermoprotei</taxon>
        <taxon>Sulfolobales</taxon>
        <taxon>Sulfolobaceae</taxon>
        <taxon>Sulfodiicoccus</taxon>
    </lineage>
</organism>
<keyword evidence="1" id="KW-1133">Transmembrane helix</keyword>
<dbReference type="GO" id="GO:0005886">
    <property type="term" value="C:plasma membrane"/>
    <property type="evidence" value="ECO:0007669"/>
    <property type="project" value="TreeGrafter"/>
</dbReference>
<dbReference type="RefSeq" id="WP_126449473.1">
    <property type="nucleotide sequence ID" value="NZ_AP018553.1"/>
</dbReference>
<reference evidence="5" key="2">
    <citation type="submission" date="2018-04" db="EMBL/GenBank/DDBJ databases">
        <title>Complete genome sequence of Sulfodiicoccus acidiphilus strain HS-1.</title>
        <authorList>
            <person name="Sakai H.D."/>
            <person name="Kurosawa N."/>
        </authorList>
    </citation>
    <scope>NUCLEOTIDE SEQUENCE [LARGE SCALE GENOMIC DNA]</scope>
    <source>
        <strain evidence="5">HS-1</strain>
    </source>
</reference>
<dbReference type="InterPro" id="IPR036259">
    <property type="entry name" value="MFS_trans_sf"/>
</dbReference>
<dbReference type="GO" id="GO:0022857">
    <property type="term" value="F:transmembrane transporter activity"/>
    <property type="evidence" value="ECO:0007669"/>
    <property type="project" value="InterPro"/>
</dbReference>
<dbReference type="Pfam" id="PF07690">
    <property type="entry name" value="MFS_1"/>
    <property type="match status" value="1"/>
</dbReference>
<feature type="transmembrane region" description="Helical" evidence="1">
    <location>
        <begin position="295"/>
        <end position="316"/>
    </location>
</feature>
<feature type="transmembrane region" description="Helical" evidence="1">
    <location>
        <begin position="142"/>
        <end position="158"/>
    </location>
</feature>
<feature type="transmembrane region" description="Helical" evidence="1">
    <location>
        <begin position="98"/>
        <end position="121"/>
    </location>
</feature>
<feature type="transmembrane region" description="Helical" evidence="1">
    <location>
        <begin position="354"/>
        <end position="373"/>
    </location>
</feature>
<dbReference type="PROSITE" id="PS50850">
    <property type="entry name" value="MFS"/>
    <property type="match status" value="1"/>
</dbReference>
<keyword evidence="1" id="KW-0812">Transmembrane</keyword>
<keyword evidence="1" id="KW-0472">Membrane</keyword>
<dbReference type="InterPro" id="IPR011701">
    <property type="entry name" value="MFS"/>
</dbReference>
<dbReference type="Proteomes" id="UP000276741">
    <property type="component" value="Chromosome"/>
</dbReference>
<evidence type="ECO:0000259" key="2">
    <source>
        <dbReference type="PROSITE" id="PS50850"/>
    </source>
</evidence>
<reference evidence="3" key="3">
    <citation type="journal article" date="2019" name="BMC Res. Notes">
        <title>Complete genome sequence of the Sulfodiicoccus acidiphilus strain HS-1T, the first crenarchaeon that lacks polB3, isolated from an acidic hot spring in Ohwaku-dani, Hakone, Japan.</title>
        <authorList>
            <person name="Sakai H.D."/>
            <person name="Kurosawa N."/>
        </authorList>
    </citation>
    <scope>NUCLEOTIDE SEQUENCE</scope>
    <source>
        <strain evidence="3">HS-1</strain>
    </source>
</reference>
<feature type="transmembrane region" description="Helical" evidence="1">
    <location>
        <begin position="237"/>
        <end position="258"/>
    </location>
</feature>
<feature type="transmembrane region" description="Helical" evidence="1">
    <location>
        <begin position="38"/>
        <end position="60"/>
    </location>
</feature>
<dbReference type="SUPFAM" id="SSF103473">
    <property type="entry name" value="MFS general substrate transporter"/>
    <property type="match status" value="1"/>
</dbReference>
<feature type="transmembrane region" description="Helical" evidence="1">
    <location>
        <begin position="164"/>
        <end position="188"/>
    </location>
</feature>
<evidence type="ECO:0000313" key="5">
    <source>
        <dbReference type="Proteomes" id="UP000276741"/>
    </source>
</evidence>
<dbReference type="InterPro" id="IPR020846">
    <property type="entry name" value="MFS_dom"/>
</dbReference>
<reference evidence="4" key="1">
    <citation type="journal article" date="2014" name="Int. J. Syst. Evol. Microbiol.">
        <title>Complete genome sequence of Corynebacterium casei LMG S-19264T (=DSM 44701T), isolated from a smear-ripened cheese.</title>
        <authorList>
            <consortium name="US DOE Joint Genome Institute (JGI-PGF)"/>
            <person name="Walter F."/>
            <person name="Albersmeier A."/>
            <person name="Kalinowski J."/>
            <person name="Ruckert C."/>
        </authorList>
    </citation>
    <scope>NUCLEOTIDE SEQUENCE</scope>
    <source>
        <strain evidence="4">JCM 31740</strain>
    </source>
</reference>
<dbReference type="GeneID" id="38666037"/>
<dbReference type="EMBL" id="AP018553">
    <property type="protein sequence ID" value="BBD72145.1"/>
    <property type="molecule type" value="Genomic_DNA"/>
</dbReference>
<dbReference type="PANTHER" id="PTHR43129">
    <property type="entry name" value="FOSMIDOMYCIN RESISTANCE PROTEIN"/>
    <property type="match status" value="1"/>
</dbReference>
<proteinExistence type="predicted"/>
<dbReference type="OrthoDB" id="29061at2157"/>
<dbReference type="KEGG" id="sacd:HS1genome_0534"/>
<evidence type="ECO:0000313" key="3">
    <source>
        <dbReference type="EMBL" id="BBD72145.1"/>
    </source>
</evidence>
<dbReference type="PANTHER" id="PTHR43129:SF1">
    <property type="entry name" value="FOSMIDOMYCIN RESISTANCE PROTEIN"/>
    <property type="match status" value="1"/>
</dbReference>
<reference evidence="4" key="4">
    <citation type="submission" date="2020-09" db="EMBL/GenBank/DDBJ databases">
        <authorList>
            <person name="Sun Q."/>
            <person name="Ohkuma M."/>
        </authorList>
    </citation>
    <scope>NUCLEOTIDE SEQUENCE</scope>
    <source>
        <strain evidence="4">JCM 31740</strain>
    </source>
</reference>
<dbReference type="EMBL" id="BMQS01000008">
    <property type="protein sequence ID" value="GGT94664.1"/>
    <property type="molecule type" value="Genomic_DNA"/>
</dbReference>
<keyword evidence="5" id="KW-1185">Reference proteome</keyword>
<feature type="transmembrane region" description="Helical" evidence="1">
    <location>
        <begin position="270"/>
        <end position="289"/>
    </location>
</feature>
<evidence type="ECO:0000313" key="4">
    <source>
        <dbReference type="EMBL" id="GGT94664.1"/>
    </source>
</evidence>
<sequence length="388" mass="39758">MSRNTAALTLTSVSHFINDGNTIVLPVLYTFLVKELGFSNFMVGVTAGVFSAVSAVAAPGVAAMSSRDVSRFMGLGILCWGVGLIALGYSVSSHVTSLVLASVAIAGFSSAFYHPLGAAILSLTFEGRAGTAMGVNGSMGSVGRALYPTITLLLFSLTKAMPTVLYLLGAVSIASSIPSLTSTLGAMVGQGSNSIKERTPMGVVSLLTAISLLRSSFQQGVTQFLPTLLVTYFGFKYDVGLGGVLSATLAAAIVGQPLFGLMSDRFGRRLLFALAGAGSLASFFAFVAYPSLIWLVLFGVFTYSGFPITLSLVGDLVPRNSTGLSNSLVWGVGVSGGGALGPVLVGLMSSSLGLLNSTMVLAVLGAAASLLVLKVPKPPKRSKVPLFG</sequence>